<keyword evidence="4 10" id="KW-0347">Helicase</keyword>
<dbReference type="InterPro" id="IPR050079">
    <property type="entry name" value="DEAD_box_RNA_helicase"/>
</dbReference>
<dbReference type="PROSITE" id="PS51192">
    <property type="entry name" value="HELICASE_ATP_BIND_1"/>
    <property type="match status" value="1"/>
</dbReference>
<evidence type="ECO:0000256" key="6">
    <source>
        <dbReference type="ARBA" id="ARBA00022884"/>
    </source>
</evidence>
<feature type="domain" description="DEAD-box RNA helicase Q" evidence="15">
    <location>
        <begin position="198"/>
        <end position="226"/>
    </location>
</feature>
<dbReference type="PROSITE" id="PS51194">
    <property type="entry name" value="HELICASE_CTER"/>
    <property type="match status" value="1"/>
</dbReference>
<comment type="subcellular location">
    <subcellularLocation>
        <location evidence="1">Nucleus</location>
    </subcellularLocation>
</comment>
<keyword evidence="12" id="KW-0812">Transmembrane</keyword>
<feature type="transmembrane region" description="Helical" evidence="12">
    <location>
        <begin position="6"/>
        <end position="27"/>
    </location>
</feature>
<dbReference type="Gene3D" id="3.40.50.300">
    <property type="entry name" value="P-loop containing nucleotide triphosphate hydrolases"/>
    <property type="match status" value="2"/>
</dbReference>
<evidence type="ECO:0000259" key="14">
    <source>
        <dbReference type="PROSITE" id="PS51194"/>
    </source>
</evidence>
<evidence type="ECO:0000256" key="10">
    <source>
        <dbReference type="RuleBase" id="RU000492"/>
    </source>
</evidence>
<dbReference type="InterPro" id="IPR000629">
    <property type="entry name" value="RNA-helicase_DEAD-box_CS"/>
</dbReference>
<keyword evidence="12" id="KW-1133">Transmembrane helix</keyword>
<dbReference type="InterPro" id="IPR014014">
    <property type="entry name" value="RNA_helicase_DEAD_Q_motif"/>
</dbReference>
<evidence type="ECO:0000256" key="12">
    <source>
        <dbReference type="SAM" id="Phobius"/>
    </source>
</evidence>
<evidence type="ECO:0000256" key="8">
    <source>
        <dbReference type="ARBA" id="ARBA00024350"/>
    </source>
</evidence>
<dbReference type="GO" id="GO:0005524">
    <property type="term" value="F:ATP binding"/>
    <property type="evidence" value="ECO:0007669"/>
    <property type="project" value="UniProtKB-KW"/>
</dbReference>
<feature type="domain" description="Helicase ATP-binding" evidence="13">
    <location>
        <begin position="229"/>
        <end position="400"/>
    </location>
</feature>
<dbReference type="FunFam" id="3.40.50.300:FF:001804">
    <property type="entry name" value="ATP-dependent RNA helicase DDX47"/>
    <property type="match status" value="1"/>
</dbReference>
<dbReference type="InterPro" id="IPR014001">
    <property type="entry name" value="Helicase_ATP-bd"/>
</dbReference>
<dbReference type="PROSITE" id="PS51195">
    <property type="entry name" value="Q_MOTIF"/>
    <property type="match status" value="1"/>
</dbReference>
<dbReference type="Proteomes" id="UP000030694">
    <property type="component" value="Unassembled WGS sequence"/>
</dbReference>
<reference evidence="16 17" key="2">
    <citation type="submission" date="2013-02" db="EMBL/GenBank/DDBJ databases">
        <title>The Genome Sequence of Plasmodium falciparum CAMP/Malaysia.</title>
        <authorList>
            <consortium name="The Broad Institute Genome Sequencing Platform"/>
            <consortium name="The Broad Institute Genome Sequencing Center for Infectious Disease"/>
            <person name="Neafsey D."/>
            <person name="Cheeseman I."/>
            <person name="Volkman S."/>
            <person name="Adams J."/>
            <person name="Walker B."/>
            <person name="Young S.K."/>
            <person name="Zeng Q."/>
            <person name="Gargeya S."/>
            <person name="Fitzgerald M."/>
            <person name="Haas B."/>
            <person name="Abouelleil A."/>
            <person name="Alvarado L."/>
            <person name="Arachchi H.M."/>
            <person name="Berlin A.M."/>
            <person name="Chapman S.B."/>
            <person name="Dewar J."/>
            <person name="Goldberg J."/>
            <person name="Griggs A."/>
            <person name="Gujja S."/>
            <person name="Hansen M."/>
            <person name="Howarth C."/>
            <person name="Imamovic A."/>
            <person name="Larimer J."/>
            <person name="McCowan C."/>
            <person name="Murphy C."/>
            <person name="Neiman D."/>
            <person name="Pearson M."/>
            <person name="Priest M."/>
            <person name="Roberts A."/>
            <person name="Saif S."/>
            <person name="Shea T."/>
            <person name="Sisk P."/>
            <person name="Sykes S."/>
            <person name="Wortman J."/>
            <person name="Nusbaum C."/>
            <person name="Birren B."/>
        </authorList>
    </citation>
    <scope>NUCLEOTIDE SEQUENCE [LARGE SCALE GENOMIC DNA]</scope>
    <source>
        <strain evidence="16 17">CAMP/Malaysia</strain>
    </source>
</reference>
<dbReference type="GO" id="GO:0003723">
    <property type="term" value="F:RNA binding"/>
    <property type="evidence" value="ECO:0007669"/>
    <property type="project" value="UniProtKB-KW"/>
</dbReference>
<dbReference type="CDD" id="cd18787">
    <property type="entry name" value="SF2_C_DEAD"/>
    <property type="match status" value="1"/>
</dbReference>
<dbReference type="PROSITE" id="PS00039">
    <property type="entry name" value="DEAD_ATP_HELICASE"/>
    <property type="match status" value="1"/>
</dbReference>
<dbReference type="InterPro" id="IPR001650">
    <property type="entry name" value="Helicase_C-like"/>
</dbReference>
<gene>
    <name evidence="16" type="ORF">PFMC_00334</name>
</gene>
<evidence type="ECO:0000259" key="13">
    <source>
        <dbReference type="PROSITE" id="PS51192"/>
    </source>
</evidence>
<dbReference type="InterPro" id="IPR011545">
    <property type="entry name" value="DEAD/DEAH_box_helicase_dom"/>
</dbReference>
<dbReference type="GO" id="GO:0003724">
    <property type="term" value="F:RNA helicase activity"/>
    <property type="evidence" value="ECO:0007669"/>
    <property type="project" value="InterPro"/>
</dbReference>
<feature type="domain" description="Helicase C-terminal" evidence="14">
    <location>
        <begin position="427"/>
        <end position="571"/>
    </location>
</feature>
<evidence type="ECO:0000256" key="9">
    <source>
        <dbReference type="PROSITE-ProRule" id="PRU00552"/>
    </source>
</evidence>
<dbReference type="SMART" id="SM00490">
    <property type="entry name" value="HELICc"/>
    <property type="match status" value="1"/>
</dbReference>
<evidence type="ECO:0000256" key="4">
    <source>
        <dbReference type="ARBA" id="ARBA00022806"/>
    </source>
</evidence>
<evidence type="ECO:0000256" key="5">
    <source>
        <dbReference type="ARBA" id="ARBA00022840"/>
    </source>
</evidence>
<dbReference type="GO" id="GO:0016787">
    <property type="term" value="F:hydrolase activity"/>
    <property type="evidence" value="ECO:0007669"/>
    <property type="project" value="UniProtKB-KW"/>
</dbReference>
<evidence type="ECO:0000313" key="17">
    <source>
        <dbReference type="Proteomes" id="UP000030694"/>
    </source>
</evidence>
<dbReference type="AlphaFoldDB" id="A0A024XF70"/>
<dbReference type="SMART" id="SM00487">
    <property type="entry name" value="DEXDc"/>
    <property type="match status" value="1"/>
</dbReference>
<keyword evidence="2 10" id="KW-0547">Nucleotide-binding</keyword>
<comment type="similarity">
    <text evidence="8">Belongs to the DEAD box helicase family. DDX47/RRP3 subfamily.</text>
</comment>
<feature type="short sequence motif" description="Q motif" evidence="9">
    <location>
        <begin position="198"/>
        <end position="226"/>
    </location>
</feature>
<dbReference type="PANTHER" id="PTHR47959">
    <property type="entry name" value="ATP-DEPENDENT RNA HELICASE RHLE-RELATED"/>
    <property type="match status" value="1"/>
</dbReference>
<accession>A0A024XF70</accession>
<evidence type="ECO:0000313" key="16">
    <source>
        <dbReference type="EMBL" id="ETW63775.1"/>
    </source>
</evidence>
<proteinExistence type="inferred from homology"/>
<protein>
    <recommendedName>
        <fullName evidence="18">ATP-dependent RNA helicase DDX47</fullName>
    </recommendedName>
</protein>
<keyword evidence="5 10" id="KW-0067">ATP-binding</keyword>
<evidence type="ECO:0000256" key="11">
    <source>
        <dbReference type="SAM" id="MobiDB-lite"/>
    </source>
</evidence>
<evidence type="ECO:0000256" key="3">
    <source>
        <dbReference type="ARBA" id="ARBA00022801"/>
    </source>
</evidence>
<evidence type="ECO:0000256" key="7">
    <source>
        <dbReference type="ARBA" id="ARBA00023242"/>
    </source>
</evidence>
<dbReference type="OMA" id="NAKECNI"/>
<dbReference type="FunFam" id="3.40.50.300:FF:000681">
    <property type="entry name" value="probable ATP-dependent RNA helicase DDX47"/>
    <property type="match status" value="1"/>
</dbReference>
<keyword evidence="3 10" id="KW-0378">Hydrolase</keyword>
<keyword evidence="7" id="KW-0539">Nucleus</keyword>
<dbReference type="GO" id="GO:0005829">
    <property type="term" value="C:cytosol"/>
    <property type="evidence" value="ECO:0007669"/>
    <property type="project" value="TreeGrafter"/>
</dbReference>
<evidence type="ECO:0000256" key="2">
    <source>
        <dbReference type="ARBA" id="ARBA00022741"/>
    </source>
</evidence>
<feature type="compositionally biased region" description="Basic residues" evidence="11">
    <location>
        <begin position="105"/>
        <end position="118"/>
    </location>
</feature>
<dbReference type="GO" id="GO:0005634">
    <property type="term" value="C:nucleus"/>
    <property type="evidence" value="ECO:0007669"/>
    <property type="project" value="UniProtKB-SubCell"/>
</dbReference>
<keyword evidence="6" id="KW-0694">RNA-binding</keyword>
<keyword evidence="12" id="KW-0472">Membrane</keyword>
<feature type="region of interest" description="Disordered" evidence="11">
    <location>
        <begin position="87"/>
        <end position="141"/>
    </location>
</feature>
<organism evidence="16 17">
    <name type="scientific">Plasmodium falciparum (isolate Camp / Malaysia)</name>
    <dbReference type="NCBI Taxonomy" id="5835"/>
    <lineage>
        <taxon>Eukaryota</taxon>
        <taxon>Sar</taxon>
        <taxon>Alveolata</taxon>
        <taxon>Apicomplexa</taxon>
        <taxon>Aconoidasida</taxon>
        <taxon>Haemosporida</taxon>
        <taxon>Plasmodiidae</taxon>
        <taxon>Plasmodium</taxon>
        <taxon>Plasmodium (Laverania)</taxon>
    </lineage>
</organism>
<dbReference type="Pfam" id="PF00270">
    <property type="entry name" value="DEAD"/>
    <property type="match status" value="1"/>
</dbReference>
<dbReference type="PANTHER" id="PTHR47959:SF24">
    <property type="entry name" value="ATP-DEPENDENT RNA HELICASE"/>
    <property type="match status" value="1"/>
</dbReference>
<sequence length="604" mass="70232">MWSYKNINLIIFLSYNIIHIILFLYALQKNKEKNIKLIKKNKTINNNYNTATILENFDKKLNKNYKVFNNEEIKKMDEEYEHKIKKKEQLKLQKKQIKKQEHKNEKKKKNKNLNKKHNQNNTNNSDNSFHNSDNNINQNGNYTNNSDYNIINNNHDNINFIHGNKNKNHDNSFHNNDDVKNGEVKNLVTNEEREKQNVTFEDLNICEEILESIKELGWKKPTEIQREILPHAFLKKDIIGLSETGSGKTACFIIPILQDLKVNKQSFYALVISPTRELCIQISQNFQALGMNLLINICTIYGGVDIVTQSLNLAKKPNVIVSTPGRILDHLNNTKGFNLKNLKYLVFDEADKLLSQDFESSINKLLLILPPNRITFLFSATMTKNVAKLKKACLKNPVKVEVSNKYSTVSTLIETYIFLPLKYKYTYLSSLCFHYQTRNIIIFTNTCATAQKLNFFCRNLGLKSICLHGKLTQNQRLSSLNSFKVNKYNILISTQVGARGLDLQDIKIVINFDICSCKEYIHRVGRTARAGRSGKSITFVTQYDVENFLAIEKQLNKKIDKFTDLDENDVLLYHEQTIEALRLSEIEMKENQELYKKNKFKKKK</sequence>
<dbReference type="OrthoDB" id="10261904at2759"/>
<dbReference type="SUPFAM" id="SSF52540">
    <property type="entry name" value="P-loop containing nucleoside triphosphate hydrolases"/>
    <property type="match status" value="2"/>
</dbReference>
<reference evidence="16 17" key="1">
    <citation type="submission" date="2013-02" db="EMBL/GenBank/DDBJ databases">
        <title>The Genome Annotation of Plasmodium falciparum CAMP/Malaysia.</title>
        <authorList>
            <consortium name="The Broad Institute Genome Sequencing Platform"/>
            <consortium name="The Broad Institute Genome Sequencing Center for Infectious Disease"/>
            <person name="Neafsey D."/>
            <person name="Hoffman S."/>
            <person name="Volkman S."/>
            <person name="Rosenthal P."/>
            <person name="Walker B."/>
            <person name="Young S.K."/>
            <person name="Zeng Q."/>
            <person name="Gargeya S."/>
            <person name="Fitzgerald M."/>
            <person name="Haas B."/>
            <person name="Abouelleil A."/>
            <person name="Allen A.W."/>
            <person name="Alvarado L."/>
            <person name="Arachchi H.M."/>
            <person name="Berlin A.M."/>
            <person name="Chapman S.B."/>
            <person name="Gainer-Dewar J."/>
            <person name="Goldberg J."/>
            <person name="Griggs A."/>
            <person name="Gujja S."/>
            <person name="Hansen M."/>
            <person name="Howarth C."/>
            <person name="Imamovic A."/>
            <person name="Ireland A."/>
            <person name="Larimer J."/>
            <person name="McCowan C."/>
            <person name="Murphy C."/>
            <person name="Pearson M."/>
            <person name="Poon T.W."/>
            <person name="Priest M."/>
            <person name="Roberts A."/>
            <person name="Saif S."/>
            <person name="Shea T."/>
            <person name="Sisk P."/>
            <person name="Sykes S."/>
            <person name="Wortman J."/>
            <person name="Nusbaum C."/>
            <person name="Birren B."/>
        </authorList>
    </citation>
    <scope>NUCLEOTIDE SEQUENCE [LARGE SCALE GENOMIC DNA]</scope>
    <source>
        <strain evidence="16 17">CAMP/Malaysia</strain>
    </source>
</reference>
<evidence type="ECO:0000259" key="15">
    <source>
        <dbReference type="PROSITE" id="PS51195"/>
    </source>
</evidence>
<dbReference type="EMBL" id="KI927462">
    <property type="protein sequence ID" value="ETW63775.1"/>
    <property type="molecule type" value="Genomic_DNA"/>
</dbReference>
<feature type="compositionally biased region" description="Low complexity" evidence="11">
    <location>
        <begin position="119"/>
        <end position="141"/>
    </location>
</feature>
<dbReference type="InterPro" id="IPR027417">
    <property type="entry name" value="P-loop_NTPase"/>
</dbReference>
<evidence type="ECO:0008006" key="18">
    <source>
        <dbReference type="Google" id="ProtNLM"/>
    </source>
</evidence>
<evidence type="ECO:0000256" key="1">
    <source>
        <dbReference type="ARBA" id="ARBA00004123"/>
    </source>
</evidence>
<name>A0A024XF70_PLAFC</name>
<dbReference type="Pfam" id="PF00271">
    <property type="entry name" value="Helicase_C"/>
    <property type="match status" value="1"/>
</dbReference>